<dbReference type="GO" id="GO:1902201">
    <property type="term" value="P:negative regulation of bacterial-type flagellum-dependent cell motility"/>
    <property type="evidence" value="ECO:0007669"/>
    <property type="project" value="TreeGrafter"/>
</dbReference>
<feature type="transmembrane region" description="Helical" evidence="2">
    <location>
        <begin position="128"/>
        <end position="146"/>
    </location>
</feature>
<feature type="transmembrane region" description="Helical" evidence="2">
    <location>
        <begin position="21"/>
        <end position="42"/>
    </location>
</feature>
<evidence type="ECO:0000313" key="5">
    <source>
        <dbReference type="Proteomes" id="UP000295110"/>
    </source>
</evidence>
<evidence type="ECO:0000256" key="1">
    <source>
        <dbReference type="ARBA" id="ARBA00012528"/>
    </source>
</evidence>
<feature type="transmembrane region" description="Helical" evidence="2">
    <location>
        <begin position="104"/>
        <end position="121"/>
    </location>
</feature>
<name>A0A4R3UMP4_ROSSA</name>
<accession>A0A4R3UMP4</accession>
<reference evidence="4 5" key="1">
    <citation type="submission" date="2019-03" db="EMBL/GenBank/DDBJ databases">
        <title>Genomic Encyclopedia of Type Strains, Phase IV (KMG-IV): sequencing the most valuable type-strain genomes for metagenomic binning, comparative biology and taxonomic classification.</title>
        <authorList>
            <person name="Goeker M."/>
        </authorList>
    </citation>
    <scope>NUCLEOTIDE SEQUENCE [LARGE SCALE GENOMIC DNA]</scope>
    <source>
        <strain evidence="4 5">DSM 654</strain>
    </source>
</reference>
<dbReference type="PROSITE" id="PS50887">
    <property type="entry name" value="GGDEF"/>
    <property type="match status" value="1"/>
</dbReference>
<dbReference type="PANTHER" id="PTHR45138">
    <property type="entry name" value="REGULATORY COMPONENTS OF SENSORY TRANSDUCTION SYSTEM"/>
    <property type="match status" value="1"/>
</dbReference>
<dbReference type="EC" id="2.7.7.65" evidence="1"/>
<dbReference type="EMBL" id="SMBU01000024">
    <property type="protein sequence ID" value="TCU91891.1"/>
    <property type="molecule type" value="Genomic_DNA"/>
</dbReference>
<keyword evidence="2" id="KW-0472">Membrane</keyword>
<dbReference type="InterPro" id="IPR043128">
    <property type="entry name" value="Rev_trsase/Diguanyl_cyclase"/>
</dbReference>
<dbReference type="SUPFAM" id="SSF55073">
    <property type="entry name" value="Nucleotide cyclase"/>
    <property type="match status" value="1"/>
</dbReference>
<keyword evidence="2" id="KW-0812">Transmembrane</keyword>
<dbReference type="GO" id="GO:0043709">
    <property type="term" value="P:cell adhesion involved in single-species biofilm formation"/>
    <property type="evidence" value="ECO:0007669"/>
    <property type="project" value="TreeGrafter"/>
</dbReference>
<dbReference type="CDD" id="cd01949">
    <property type="entry name" value="GGDEF"/>
    <property type="match status" value="1"/>
</dbReference>
<feature type="transmembrane region" description="Helical" evidence="2">
    <location>
        <begin position="78"/>
        <end position="98"/>
    </location>
</feature>
<organism evidence="4 5">
    <name type="scientific">Roseateles saccharophilus</name>
    <name type="common">Pseudomonas saccharophila</name>
    <dbReference type="NCBI Taxonomy" id="304"/>
    <lineage>
        <taxon>Bacteria</taxon>
        <taxon>Pseudomonadati</taxon>
        <taxon>Pseudomonadota</taxon>
        <taxon>Betaproteobacteria</taxon>
        <taxon>Burkholderiales</taxon>
        <taxon>Sphaerotilaceae</taxon>
        <taxon>Roseateles</taxon>
    </lineage>
</organism>
<dbReference type="GO" id="GO:0005886">
    <property type="term" value="C:plasma membrane"/>
    <property type="evidence" value="ECO:0007669"/>
    <property type="project" value="TreeGrafter"/>
</dbReference>
<evidence type="ECO:0000259" key="3">
    <source>
        <dbReference type="PROSITE" id="PS50887"/>
    </source>
</evidence>
<dbReference type="Proteomes" id="UP000295110">
    <property type="component" value="Unassembled WGS sequence"/>
</dbReference>
<evidence type="ECO:0000256" key="2">
    <source>
        <dbReference type="SAM" id="Phobius"/>
    </source>
</evidence>
<keyword evidence="5" id="KW-1185">Reference proteome</keyword>
<protein>
    <recommendedName>
        <fullName evidence="1">diguanylate cyclase</fullName>
        <ecNumber evidence="1">2.7.7.65</ecNumber>
    </recommendedName>
</protein>
<dbReference type="SMART" id="SM00267">
    <property type="entry name" value="GGDEF"/>
    <property type="match status" value="1"/>
</dbReference>
<feature type="transmembrane region" description="Helical" evidence="2">
    <location>
        <begin position="158"/>
        <end position="179"/>
    </location>
</feature>
<dbReference type="FunFam" id="3.30.70.270:FF:000001">
    <property type="entry name" value="Diguanylate cyclase domain protein"/>
    <property type="match status" value="1"/>
</dbReference>
<sequence length="367" mass="39290">MRWADWLLGRGQGRGAVKLTLLALAVYALFAVNVAVQVHLGLMQAGPGAWVSGLSLAGITAFYLLLRTGLSQQLGGDPSLTLPQSVFGVLITAWGYAIDPALRGAIIAIMLLNLVWGMFVLSQRQAFGLYLFGLAALGAAMAWGAATDPVRFPPAVEALHFSFAAILMTAVSVLSVNMARLRAKLGARTADLHAALERIQYLAHHDELTRISNRRHLSERLAAEQLNQRQSGQTMSLVLIDIDHFKAVNDLHGHAAGDAVLRHFATALQSALRSTDFAGRWGGEEFLVVTPQASADTAAALVDRLRAALAVTSFDSLVPGLRITFSAGVAECAPGEDLHLAIDRADRALYRAKLAGRDRTVSEFAPL</sequence>
<dbReference type="InterPro" id="IPR050469">
    <property type="entry name" value="Diguanylate_Cyclase"/>
</dbReference>
<dbReference type="Gene3D" id="3.30.70.270">
    <property type="match status" value="1"/>
</dbReference>
<evidence type="ECO:0000313" key="4">
    <source>
        <dbReference type="EMBL" id="TCU91891.1"/>
    </source>
</evidence>
<dbReference type="GO" id="GO:0052621">
    <property type="term" value="F:diguanylate cyclase activity"/>
    <property type="evidence" value="ECO:0007669"/>
    <property type="project" value="UniProtKB-EC"/>
</dbReference>
<keyword evidence="2" id="KW-1133">Transmembrane helix</keyword>
<dbReference type="AlphaFoldDB" id="A0A4R3UMP4"/>
<dbReference type="NCBIfam" id="TIGR00254">
    <property type="entry name" value="GGDEF"/>
    <property type="match status" value="1"/>
</dbReference>
<feature type="transmembrane region" description="Helical" evidence="2">
    <location>
        <begin position="48"/>
        <end position="66"/>
    </location>
</feature>
<dbReference type="InterPro" id="IPR000160">
    <property type="entry name" value="GGDEF_dom"/>
</dbReference>
<feature type="domain" description="GGDEF" evidence="3">
    <location>
        <begin position="233"/>
        <end position="365"/>
    </location>
</feature>
<proteinExistence type="predicted"/>
<dbReference type="InterPro" id="IPR029787">
    <property type="entry name" value="Nucleotide_cyclase"/>
</dbReference>
<dbReference type="RefSeq" id="WP_415840452.1">
    <property type="nucleotide sequence ID" value="NZ_CBCSGL010000024.1"/>
</dbReference>
<dbReference type="Pfam" id="PF00990">
    <property type="entry name" value="GGDEF"/>
    <property type="match status" value="1"/>
</dbReference>
<dbReference type="PANTHER" id="PTHR45138:SF24">
    <property type="entry name" value="DIGUANYLATE CYCLASE DGCC-RELATED"/>
    <property type="match status" value="1"/>
</dbReference>
<comment type="caution">
    <text evidence="4">The sequence shown here is derived from an EMBL/GenBank/DDBJ whole genome shotgun (WGS) entry which is preliminary data.</text>
</comment>
<gene>
    <name evidence="4" type="ORF">EV671_102459</name>
</gene>